<organism evidence="14">
    <name type="scientific">Microbacterium sp. A8/3-1</name>
    <dbReference type="NCBI Taxonomy" id="3160749"/>
    <lineage>
        <taxon>Bacteria</taxon>
        <taxon>Bacillati</taxon>
        <taxon>Actinomycetota</taxon>
        <taxon>Actinomycetes</taxon>
        <taxon>Micrococcales</taxon>
        <taxon>Microbacteriaceae</taxon>
        <taxon>Microbacterium</taxon>
    </lineage>
</organism>
<evidence type="ECO:0000256" key="11">
    <source>
        <dbReference type="HAMAP-Rule" id="MF_00278"/>
    </source>
</evidence>
<keyword evidence="3 11" id="KW-0028">Amino-acid biosynthesis</keyword>
<comment type="subcellular location">
    <subcellularLocation>
        <location evidence="11">Cytoplasm</location>
    </subcellularLocation>
</comment>
<dbReference type="InterPro" id="IPR029062">
    <property type="entry name" value="Class_I_gatase-like"/>
</dbReference>
<keyword evidence="6 11" id="KW-0368">Histidine biosynthesis</keyword>
<proteinExistence type="inferred from homology"/>
<dbReference type="HAMAP" id="MF_00278">
    <property type="entry name" value="HisH"/>
    <property type="match status" value="1"/>
</dbReference>
<name>A0AAU7VZ74_9MICO</name>
<feature type="active site" description="Nucleophile" evidence="11 12">
    <location>
        <position position="84"/>
    </location>
</feature>
<dbReference type="InterPro" id="IPR010139">
    <property type="entry name" value="Imidazole-glycPsynth_HisH"/>
</dbReference>
<gene>
    <name evidence="11 14" type="primary">hisH</name>
    <name evidence="14" type="ORF">ABS642_06395</name>
</gene>
<keyword evidence="7 11" id="KW-0456">Lyase</keyword>
<dbReference type="InterPro" id="IPR017926">
    <property type="entry name" value="GATASE"/>
</dbReference>
<comment type="function">
    <text evidence="8 11">IGPS catalyzes the conversion of PRFAR and glutamine to IGP, AICAR and glutamate. The HisH subunit catalyzes the hydrolysis of glutamine to glutamate and ammonia as part of the synthesis of IGP and AICAR. The resulting ammonia molecule is channeled to the active site of HisF.</text>
</comment>
<dbReference type="PROSITE" id="PS51273">
    <property type="entry name" value="GATASE_TYPE_1"/>
    <property type="match status" value="1"/>
</dbReference>
<evidence type="ECO:0000256" key="3">
    <source>
        <dbReference type="ARBA" id="ARBA00022605"/>
    </source>
</evidence>
<evidence type="ECO:0000256" key="12">
    <source>
        <dbReference type="PIRSR" id="PIRSR000495-1"/>
    </source>
</evidence>
<dbReference type="SUPFAM" id="SSF52317">
    <property type="entry name" value="Class I glutamine amidotransferase-like"/>
    <property type="match status" value="1"/>
</dbReference>
<reference evidence="14" key="1">
    <citation type="submission" date="2024-06" db="EMBL/GenBank/DDBJ databases">
        <title>Draft genome sequence of Microbacterium sp. strain A8/3-1, isolated from Oxytropis tragacanthoides Fisch. ex DC. Root nodules in the Altai region of Russia.</title>
        <authorList>
            <person name="Sazanova A."/>
            <person name="Guro P."/>
            <person name="Kuznetsova I."/>
            <person name="Belimov A."/>
            <person name="Safronova V."/>
        </authorList>
    </citation>
    <scope>NUCLEOTIDE SEQUENCE</scope>
    <source>
        <strain evidence="14">A8/3-1</strain>
    </source>
</reference>
<keyword evidence="4 11" id="KW-0378">Hydrolase</keyword>
<feature type="active site" evidence="11 12">
    <location>
        <position position="190"/>
    </location>
</feature>
<dbReference type="GO" id="GO:0000105">
    <property type="term" value="P:L-histidine biosynthetic process"/>
    <property type="evidence" value="ECO:0007669"/>
    <property type="project" value="UniProtKB-UniRule"/>
</dbReference>
<dbReference type="Gene3D" id="3.40.50.880">
    <property type="match status" value="1"/>
</dbReference>
<dbReference type="PIRSF" id="PIRSF000495">
    <property type="entry name" value="Amidotransf_hisH"/>
    <property type="match status" value="1"/>
</dbReference>
<comment type="pathway">
    <text evidence="1 11">Amino-acid biosynthesis; L-histidine biosynthesis; L-histidine from 5-phospho-alpha-D-ribose 1-diphosphate: step 5/9.</text>
</comment>
<protein>
    <recommendedName>
        <fullName evidence="11">Imidazole glycerol phosphate synthase subunit HisH</fullName>
        <ecNumber evidence="11">4.3.2.10</ecNumber>
    </recommendedName>
    <alternativeName>
        <fullName evidence="11">IGP synthase glutaminase subunit</fullName>
        <ecNumber evidence="11">3.5.1.2</ecNumber>
    </alternativeName>
    <alternativeName>
        <fullName evidence="11">IGP synthase subunit HisH</fullName>
    </alternativeName>
    <alternativeName>
        <fullName evidence="11">ImGP synthase subunit HisH</fullName>
        <shortName evidence="11">IGPS subunit HisH</shortName>
    </alternativeName>
</protein>
<feature type="domain" description="Glutamine amidotransferase" evidence="13">
    <location>
        <begin position="8"/>
        <end position="196"/>
    </location>
</feature>
<feature type="active site" evidence="11 12">
    <location>
        <position position="192"/>
    </location>
</feature>
<dbReference type="GO" id="GO:0016829">
    <property type="term" value="F:lyase activity"/>
    <property type="evidence" value="ECO:0007669"/>
    <property type="project" value="UniProtKB-KW"/>
</dbReference>
<dbReference type="NCBIfam" id="TIGR01855">
    <property type="entry name" value="IMP_synth_hisH"/>
    <property type="match status" value="1"/>
</dbReference>
<keyword evidence="5 11" id="KW-0315">Glutamine amidotransferase</keyword>
<dbReference type="PANTHER" id="PTHR42701">
    <property type="entry name" value="IMIDAZOLE GLYCEROL PHOSPHATE SYNTHASE SUBUNIT HISH"/>
    <property type="match status" value="1"/>
</dbReference>
<keyword evidence="11" id="KW-0963">Cytoplasm</keyword>
<sequence length="210" mass="22445">MTRPDVTIVDYGVGNLGSLRNALAKVGRSSEVTSDPQTVVDAARIILPGVGSFDHAVDRLTETGLGEAVVTAARDRRTPLAGVCLGMQLIMDGSDEGERPGLGLIPGRAHRFPEEFDGSRLLVPHMGWSAAVAAKPSRLAPSLGAGGRFYFVHSYAVTPDDEADVLTWTEYGERYASSVERDNVIGIQFHPEKSHRFGLALLGEFAVAEA</sequence>
<dbReference type="EMBL" id="CP158357">
    <property type="protein sequence ID" value="XBX79711.1"/>
    <property type="molecule type" value="Genomic_DNA"/>
</dbReference>
<dbReference type="PANTHER" id="PTHR42701:SF1">
    <property type="entry name" value="IMIDAZOLE GLYCEROL PHOSPHATE SYNTHASE SUBUNIT HISH"/>
    <property type="match status" value="1"/>
</dbReference>
<dbReference type="EC" id="3.5.1.2" evidence="11"/>
<evidence type="ECO:0000259" key="13">
    <source>
        <dbReference type="Pfam" id="PF00117"/>
    </source>
</evidence>
<dbReference type="GO" id="GO:0005737">
    <property type="term" value="C:cytoplasm"/>
    <property type="evidence" value="ECO:0007669"/>
    <property type="project" value="UniProtKB-SubCell"/>
</dbReference>
<dbReference type="AlphaFoldDB" id="A0AAU7VZ74"/>
<evidence type="ECO:0000256" key="4">
    <source>
        <dbReference type="ARBA" id="ARBA00022801"/>
    </source>
</evidence>
<dbReference type="CDD" id="cd01748">
    <property type="entry name" value="GATase1_IGP_Synthase"/>
    <property type="match status" value="1"/>
</dbReference>
<evidence type="ECO:0000256" key="6">
    <source>
        <dbReference type="ARBA" id="ARBA00023102"/>
    </source>
</evidence>
<evidence type="ECO:0000313" key="14">
    <source>
        <dbReference type="EMBL" id="XBX79711.1"/>
    </source>
</evidence>
<dbReference type="EC" id="4.3.2.10" evidence="11"/>
<evidence type="ECO:0000256" key="1">
    <source>
        <dbReference type="ARBA" id="ARBA00005091"/>
    </source>
</evidence>
<dbReference type="RefSeq" id="WP_350352665.1">
    <property type="nucleotide sequence ID" value="NZ_CP158357.1"/>
</dbReference>
<comment type="catalytic activity">
    <reaction evidence="9 11">
        <text>5-[(5-phospho-1-deoxy-D-ribulos-1-ylimino)methylamino]-1-(5-phospho-beta-D-ribosyl)imidazole-4-carboxamide + L-glutamine = D-erythro-1-(imidazol-4-yl)glycerol 3-phosphate + 5-amino-1-(5-phospho-beta-D-ribosyl)imidazole-4-carboxamide + L-glutamate + H(+)</text>
        <dbReference type="Rhea" id="RHEA:24793"/>
        <dbReference type="ChEBI" id="CHEBI:15378"/>
        <dbReference type="ChEBI" id="CHEBI:29985"/>
        <dbReference type="ChEBI" id="CHEBI:58278"/>
        <dbReference type="ChEBI" id="CHEBI:58359"/>
        <dbReference type="ChEBI" id="CHEBI:58475"/>
        <dbReference type="ChEBI" id="CHEBI:58525"/>
        <dbReference type="EC" id="4.3.2.10"/>
    </reaction>
</comment>
<accession>A0AAU7VZ74</accession>
<evidence type="ECO:0000256" key="2">
    <source>
        <dbReference type="ARBA" id="ARBA00011152"/>
    </source>
</evidence>
<evidence type="ECO:0000256" key="7">
    <source>
        <dbReference type="ARBA" id="ARBA00023239"/>
    </source>
</evidence>
<evidence type="ECO:0000256" key="10">
    <source>
        <dbReference type="ARBA" id="ARBA00049534"/>
    </source>
</evidence>
<dbReference type="Pfam" id="PF00117">
    <property type="entry name" value="GATase"/>
    <property type="match status" value="1"/>
</dbReference>
<evidence type="ECO:0000256" key="8">
    <source>
        <dbReference type="ARBA" id="ARBA00025299"/>
    </source>
</evidence>
<evidence type="ECO:0000256" key="9">
    <source>
        <dbReference type="ARBA" id="ARBA00047838"/>
    </source>
</evidence>
<comment type="subunit">
    <text evidence="2 11">Heterodimer of HisH and HisF.</text>
</comment>
<evidence type="ECO:0000256" key="5">
    <source>
        <dbReference type="ARBA" id="ARBA00022962"/>
    </source>
</evidence>
<dbReference type="GO" id="GO:0004359">
    <property type="term" value="F:glutaminase activity"/>
    <property type="evidence" value="ECO:0007669"/>
    <property type="project" value="UniProtKB-EC"/>
</dbReference>
<comment type="catalytic activity">
    <reaction evidence="10 11">
        <text>L-glutamine + H2O = L-glutamate + NH4(+)</text>
        <dbReference type="Rhea" id="RHEA:15889"/>
        <dbReference type="ChEBI" id="CHEBI:15377"/>
        <dbReference type="ChEBI" id="CHEBI:28938"/>
        <dbReference type="ChEBI" id="CHEBI:29985"/>
        <dbReference type="ChEBI" id="CHEBI:58359"/>
        <dbReference type="EC" id="3.5.1.2"/>
    </reaction>
</comment>
<dbReference type="GO" id="GO:0000107">
    <property type="term" value="F:imidazoleglycerol-phosphate synthase activity"/>
    <property type="evidence" value="ECO:0007669"/>
    <property type="project" value="UniProtKB-UniRule"/>
</dbReference>